<organism evidence="1 2">
    <name type="scientific">Ruminococcus champanellensis (strain DSM 18848 / JCM 17042 / KCTC 15320 / 18P13)</name>
    <dbReference type="NCBI Taxonomy" id="213810"/>
    <lineage>
        <taxon>Bacteria</taxon>
        <taxon>Bacillati</taxon>
        <taxon>Bacillota</taxon>
        <taxon>Clostridia</taxon>
        <taxon>Eubacteriales</taxon>
        <taxon>Oscillospiraceae</taxon>
        <taxon>Ruminococcus</taxon>
    </lineage>
</organism>
<gene>
    <name evidence="1" type="ordered locus">RUM_17850</name>
</gene>
<dbReference type="EMBL" id="FP929052">
    <property type="protein sequence ID" value="CBL17841.1"/>
    <property type="molecule type" value="Genomic_DNA"/>
</dbReference>
<dbReference type="HOGENOM" id="CLU_155094_0_0_9"/>
<dbReference type="BioCyc" id="RCHA213810:RUM_RS08665-MONOMER"/>
<dbReference type="Proteomes" id="UP000007054">
    <property type="component" value="Chromosome"/>
</dbReference>
<dbReference type="AlphaFoldDB" id="D4LDZ6"/>
<accession>D4LDZ6</accession>
<reference evidence="1" key="1">
    <citation type="submission" date="2010-03" db="EMBL/GenBank/DDBJ databases">
        <title>The genome sequence of Ruminococcus sp. 18P13.</title>
        <authorList>
            <consortium name="metaHIT consortium -- http://www.metahit.eu/"/>
            <person name="Pajon A."/>
            <person name="Turner K."/>
            <person name="Parkhill J."/>
            <person name="Bernalier A."/>
        </authorList>
    </citation>
    <scope>NUCLEOTIDE SEQUENCE [LARGE SCALE GENOMIC DNA]</scope>
    <source>
        <strain evidence="1">Type strain: 18P13</strain>
    </source>
</reference>
<reference evidence="1" key="2">
    <citation type="submission" date="2010-03" db="EMBL/GenBank/DDBJ databases">
        <authorList>
            <person name="Pajon A."/>
        </authorList>
    </citation>
    <scope>NUCLEOTIDE SEQUENCE</scope>
    <source>
        <strain evidence="1">Type strain: 18P13</strain>
    </source>
</reference>
<dbReference type="STRING" id="213810.RUM_17850"/>
<protein>
    <submittedName>
        <fullName evidence="1">Uncharacterized protein</fullName>
    </submittedName>
</protein>
<sequence length="135" mass="15217">MYTNADCTVYNRQLDRKNRRDTWVRTQIHGVFWDGSHAHRHGDKGDITANNVTVYIPADACDKTYKPPKDYASDPTGAYTLAPGDLIIRGLIREDIDANTTVAALLQKYDDAYTILSCEDNRYGSSDLQHFCVKG</sequence>
<evidence type="ECO:0000313" key="1">
    <source>
        <dbReference type="EMBL" id="CBL17841.1"/>
    </source>
</evidence>
<evidence type="ECO:0000313" key="2">
    <source>
        <dbReference type="Proteomes" id="UP000007054"/>
    </source>
</evidence>
<proteinExistence type="predicted"/>
<dbReference type="PATRIC" id="fig|213810.4.peg.1681"/>
<dbReference type="Pfam" id="PF20536">
    <property type="entry name" value="DUF6751"/>
    <property type="match status" value="1"/>
</dbReference>
<dbReference type="KEGG" id="rch:RUM_17850"/>
<dbReference type="InterPro" id="IPR046639">
    <property type="entry name" value="DUF6751"/>
</dbReference>
<keyword evidence="2" id="KW-1185">Reference proteome</keyword>
<name>D4LDZ6_RUMC1</name>